<evidence type="ECO:0000313" key="2">
    <source>
        <dbReference type="RefSeq" id="XP_075088495.1"/>
    </source>
</evidence>
<reference evidence="2" key="2">
    <citation type="submission" date="2025-08" db="UniProtKB">
        <authorList>
            <consortium name="RefSeq"/>
        </authorList>
    </citation>
    <scope>IDENTIFICATION</scope>
    <source>
        <tissue evidence="2">Leaf</tissue>
    </source>
</reference>
<sequence>MGEPHPTTVILQLADRSLAYPEGVIGDVLVQVGSFIFPVDVIILDYEPGQEVSFILGRPFLATGRAIIDVYEGMMTMRVGDRVEVFNVYRALKLPSHYEELSMIFVVESDATSLVPYMSLVDPVE</sequence>
<name>A0AC58SU55_TOBAC</name>
<organism evidence="1 2">
    <name type="scientific">Nicotiana tabacum</name>
    <name type="common">Common tobacco</name>
    <dbReference type="NCBI Taxonomy" id="4097"/>
    <lineage>
        <taxon>Eukaryota</taxon>
        <taxon>Viridiplantae</taxon>
        <taxon>Streptophyta</taxon>
        <taxon>Embryophyta</taxon>
        <taxon>Tracheophyta</taxon>
        <taxon>Spermatophyta</taxon>
        <taxon>Magnoliopsida</taxon>
        <taxon>eudicotyledons</taxon>
        <taxon>Gunneridae</taxon>
        <taxon>Pentapetalae</taxon>
        <taxon>asterids</taxon>
        <taxon>lamiids</taxon>
        <taxon>Solanales</taxon>
        <taxon>Solanaceae</taxon>
        <taxon>Nicotianoideae</taxon>
        <taxon>Nicotianeae</taxon>
        <taxon>Nicotiana</taxon>
    </lineage>
</organism>
<proteinExistence type="predicted"/>
<evidence type="ECO:0000313" key="1">
    <source>
        <dbReference type="Proteomes" id="UP000790787"/>
    </source>
</evidence>
<reference evidence="1" key="1">
    <citation type="journal article" date="2014" name="Nat. Commun.">
        <title>The tobacco genome sequence and its comparison with those of tomato and potato.</title>
        <authorList>
            <person name="Sierro N."/>
            <person name="Battey J.N."/>
            <person name="Ouadi S."/>
            <person name="Bakaher N."/>
            <person name="Bovet L."/>
            <person name="Willig A."/>
            <person name="Goepfert S."/>
            <person name="Peitsch M.C."/>
            <person name="Ivanov N.V."/>
        </authorList>
    </citation>
    <scope>NUCLEOTIDE SEQUENCE [LARGE SCALE GENOMIC DNA]</scope>
</reference>
<protein>
    <submittedName>
        <fullName evidence="2">Uncharacterized protein LOC142170478</fullName>
    </submittedName>
</protein>
<dbReference type="RefSeq" id="XP_075088495.1">
    <property type="nucleotide sequence ID" value="XM_075232394.1"/>
</dbReference>
<gene>
    <name evidence="2" type="primary">LOC142170478</name>
</gene>
<dbReference type="Proteomes" id="UP000790787">
    <property type="component" value="Chromosome 16"/>
</dbReference>
<accession>A0AC58SU55</accession>
<keyword evidence="1" id="KW-1185">Reference proteome</keyword>